<dbReference type="EMBL" id="KK114896">
    <property type="protein sequence ID" value="KFM63655.1"/>
    <property type="molecule type" value="Genomic_DNA"/>
</dbReference>
<keyword evidence="3" id="KW-1185">Reference proteome</keyword>
<gene>
    <name evidence="2" type="ORF">X975_22976</name>
</gene>
<evidence type="ECO:0000313" key="3">
    <source>
        <dbReference type="Proteomes" id="UP000054359"/>
    </source>
</evidence>
<keyword evidence="1" id="KW-0732">Signal</keyword>
<dbReference type="AlphaFoldDB" id="A0A087TEW6"/>
<evidence type="ECO:0000256" key="1">
    <source>
        <dbReference type="SAM" id="SignalP"/>
    </source>
</evidence>
<reference evidence="2 3" key="1">
    <citation type="submission" date="2013-11" db="EMBL/GenBank/DDBJ databases">
        <title>Genome sequencing of Stegodyphus mimosarum.</title>
        <authorList>
            <person name="Bechsgaard J."/>
        </authorList>
    </citation>
    <scope>NUCLEOTIDE SEQUENCE [LARGE SCALE GENOMIC DNA]</scope>
</reference>
<sequence length="70" mass="7877">MFINCRLLIIWMTQCLKESGALYICKTNSSNAELSVTKRRIVGSSSAHSTNSLLFAFTCARFSWKVTQVI</sequence>
<evidence type="ECO:0008006" key="4">
    <source>
        <dbReference type="Google" id="ProtNLM"/>
    </source>
</evidence>
<accession>A0A087TEW6</accession>
<organism evidence="2 3">
    <name type="scientific">Stegodyphus mimosarum</name>
    <name type="common">African social velvet spider</name>
    <dbReference type="NCBI Taxonomy" id="407821"/>
    <lineage>
        <taxon>Eukaryota</taxon>
        <taxon>Metazoa</taxon>
        <taxon>Ecdysozoa</taxon>
        <taxon>Arthropoda</taxon>
        <taxon>Chelicerata</taxon>
        <taxon>Arachnida</taxon>
        <taxon>Araneae</taxon>
        <taxon>Araneomorphae</taxon>
        <taxon>Entelegynae</taxon>
        <taxon>Eresoidea</taxon>
        <taxon>Eresidae</taxon>
        <taxon>Stegodyphus</taxon>
    </lineage>
</organism>
<proteinExistence type="predicted"/>
<protein>
    <recommendedName>
        <fullName evidence="4">Secreted protein</fullName>
    </recommendedName>
</protein>
<name>A0A087TEW6_STEMI</name>
<feature type="chain" id="PRO_5001829586" description="Secreted protein" evidence="1">
    <location>
        <begin position="22"/>
        <end position="70"/>
    </location>
</feature>
<evidence type="ECO:0000313" key="2">
    <source>
        <dbReference type="EMBL" id="KFM63655.1"/>
    </source>
</evidence>
<feature type="signal peptide" evidence="1">
    <location>
        <begin position="1"/>
        <end position="21"/>
    </location>
</feature>
<dbReference type="Proteomes" id="UP000054359">
    <property type="component" value="Unassembled WGS sequence"/>
</dbReference>
<feature type="non-terminal residue" evidence="2">
    <location>
        <position position="70"/>
    </location>
</feature>